<name>A0ABU6YLB9_9FABA</name>
<gene>
    <name evidence="2" type="ORF">PIB30_061209</name>
</gene>
<protein>
    <submittedName>
        <fullName evidence="2">Uncharacterized protein</fullName>
    </submittedName>
</protein>
<dbReference type="EMBL" id="JASCZI010242207">
    <property type="protein sequence ID" value="MED6210125.1"/>
    <property type="molecule type" value="Genomic_DNA"/>
</dbReference>
<feature type="compositionally biased region" description="Basic and acidic residues" evidence="1">
    <location>
        <begin position="74"/>
        <end position="84"/>
    </location>
</feature>
<proteinExistence type="predicted"/>
<evidence type="ECO:0000313" key="3">
    <source>
        <dbReference type="Proteomes" id="UP001341840"/>
    </source>
</evidence>
<feature type="region of interest" description="Disordered" evidence="1">
    <location>
        <begin position="74"/>
        <end position="134"/>
    </location>
</feature>
<accession>A0ABU6YLB9</accession>
<keyword evidence="3" id="KW-1185">Reference proteome</keyword>
<sequence length="275" mass="30572">MAKSLGYPNYSAIYWLEPNADNMEFELREIKKDSDINKLRNSVIYFEHPVLDPISAEGVEAILDGGCVNLDSDADSKSSFHDNYESAEDEAYKSPPDGYELSSDSDGGENKKENLTGGFYNTTQNPPSPPPLPTVPPGAVTDGDWDIPHAHIPLSTLPSSKRRPVSFLPPPPLTLRSCHPQCPIPPPPLICRRRKSSPELCRAPRNPKYALVTSKSKVVSSVILSPQSIREKWKLALAIFSHPSRSCCRFILGELGGYFRSKGEEYFYFGQVCWV</sequence>
<comment type="caution">
    <text evidence="2">The sequence shown here is derived from an EMBL/GenBank/DDBJ whole genome shotgun (WGS) entry which is preliminary data.</text>
</comment>
<evidence type="ECO:0000313" key="2">
    <source>
        <dbReference type="EMBL" id="MED6210125.1"/>
    </source>
</evidence>
<reference evidence="2 3" key="1">
    <citation type="journal article" date="2023" name="Plants (Basel)">
        <title>Bridging the Gap: Combining Genomics and Transcriptomics Approaches to Understand Stylosanthes scabra, an Orphan Legume from the Brazilian Caatinga.</title>
        <authorList>
            <person name="Ferreira-Neto J.R.C."/>
            <person name="da Silva M.D."/>
            <person name="Binneck E."/>
            <person name="de Melo N.F."/>
            <person name="da Silva R.H."/>
            <person name="de Melo A.L.T.M."/>
            <person name="Pandolfi V."/>
            <person name="Bustamante F.O."/>
            <person name="Brasileiro-Vidal A.C."/>
            <person name="Benko-Iseppon A.M."/>
        </authorList>
    </citation>
    <scope>NUCLEOTIDE SEQUENCE [LARGE SCALE GENOMIC DNA]</scope>
    <source>
        <tissue evidence="2">Leaves</tissue>
    </source>
</reference>
<organism evidence="2 3">
    <name type="scientific">Stylosanthes scabra</name>
    <dbReference type="NCBI Taxonomy" id="79078"/>
    <lineage>
        <taxon>Eukaryota</taxon>
        <taxon>Viridiplantae</taxon>
        <taxon>Streptophyta</taxon>
        <taxon>Embryophyta</taxon>
        <taxon>Tracheophyta</taxon>
        <taxon>Spermatophyta</taxon>
        <taxon>Magnoliopsida</taxon>
        <taxon>eudicotyledons</taxon>
        <taxon>Gunneridae</taxon>
        <taxon>Pentapetalae</taxon>
        <taxon>rosids</taxon>
        <taxon>fabids</taxon>
        <taxon>Fabales</taxon>
        <taxon>Fabaceae</taxon>
        <taxon>Papilionoideae</taxon>
        <taxon>50 kb inversion clade</taxon>
        <taxon>dalbergioids sensu lato</taxon>
        <taxon>Dalbergieae</taxon>
        <taxon>Pterocarpus clade</taxon>
        <taxon>Stylosanthes</taxon>
    </lineage>
</organism>
<evidence type="ECO:0000256" key="1">
    <source>
        <dbReference type="SAM" id="MobiDB-lite"/>
    </source>
</evidence>
<dbReference type="Proteomes" id="UP001341840">
    <property type="component" value="Unassembled WGS sequence"/>
</dbReference>